<dbReference type="InterPro" id="IPR036366">
    <property type="entry name" value="PGBDSf"/>
</dbReference>
<dbReference type="InterPro" id="IPR002477">
    <property type="entry name" value="Peptidoglycan-bd-like"/>
</dbReference>
<reference evidence="2" key="1">
    <citation type="submission" date="2020-05" db="EMBL/GenBank/DDBJ databases">
        <authorList>
            <person name="Chiriac C."/>
            <person name="Salcher M."/>
            <person name="Ghai R."/>
            <person name="Kavagutti S V."/>
        </authorList>
    </citation>
    <scope>NUCLEOTIDE SEQUENCE</scope>
</reference>
<name>A0A6J6X7R1_9ZZZZ</name>
<organism evidence="2">
    <name type="scientific">freshwater metagenome</name>
    <dbReference type="NCBI Taxonomy" id="449393"/>
    <lineage>
        <taxon>unclassified sequences</taxon>
        <taxon>metagenomes</taxon>
        <taxon>ecological metagenomes</taxon>
    </lineage>
</organism>
<dbReference type="Gene3D" id="1.10.101.10">
    <property type="entry name" value="PGBD-like superfamily/PGBD"/>
    <property type="match status" value="2"/>
</dbReference>
<sequence length="305" mass="33548">MRDAKLLDLSLVQVGSFCELTKSAVEELQRRRGLLVSGVCDKATWLTLIESSFQLGDRLNYFSSPLQRGDDVAELQELLARTGFDIGRVDGYLGVKTAASLKDFQSNYGLVIDGICGPVTLQALRRASRHSGNGPGVGVVRERHTAPRYNDDLAAFRVVIGQFGALDNLTHELCDRLRAQRTNVAVIHDDDPHRHAQLANDFAANLYIGVETRETSSFEIAYYHTKGFHSVTGHIFATLAAEAIERSAPWFSPTVAGMRLQVLRETTMPAVLCGLGPFRVIYPHCTVIADNLAKSMAIWVKTTSS</sequence>
<dbReference type="InterPro" id="IPR036365">
    <property type="entry name" value="PGBD-like_sf"/>
</dbReference>
<evidence type="ECO:0000259" key="1">
    <source>
        <dbReference type="Pfam" id="PF01471"/>
    </source>
</evidence>
<dbReference type="AlphaFoldDB" id="A0A6J6X7R1"/>
<evidence type="ECO:0000313" key="2">
    <source>
        <dbReference type="EMBL" id="CAB4793480.1"/>
    </source>
</evidence>
<dbReference type="EMBL" id="CAFAAP010000006">
    <property type="protein sequence ID" value="CAB4793480.1"/>
    <property type="molecule type" value="Genomic_DNA"/>
</dbReference>
<dbReference type="SUPFAM" id="SSF47090">
    <property type="entry name" value="PGBD-like"/>
    <property type="match status" value="2"/>
</dbReference>
<proteinExistence type="predicted"/>
<protein>
    <submittedName>
        <fullName evidence="2">Unannotated protein</fullName>
    </submittedName>
</protein>
<accession>A0A6J6X7R1</accession>
<gene>
    <name evidence="2" type="ORF">UFOPK3026_00088</name>
</gene>
<dbReference type="Pfam" id="PF01471">
    <property type="entry name" value="PG_binding_1"/>
    <property type="match status" value="2"/>
</dbReference>
<feature type="domain" description="Peptidoglycan binding-like" evidence="1">
    <location>
        <begin position="68"/>
        <end position="124"/>
    </location>
</feature>
<feature type="domain" description="Peptidoglycan binding-like" evidence="1">
    <location>
        <begin position="13"/>
        <end position="45"/>
    </location>
</feature>